<comment type="caution">
    <text evidence="1">The sequence shown here is derived from an EMBL/GenBank/DDBJ whole genome shotgun (WGS) entry which is preliminary data.</text>
</comment>
<dbReference type="AlphaFoldDB" id="A0A3R9KCV1"/>
<evidence type="ECO:0000313" key="1">
    <source>
        <dbReference type="EMBL" id="RSI80843.1"/>
    </source>
</evidence>
<protein>
    <submittedName>
        <fullName evidence="1">Uncharacterized protein</fullName>
    </submittedName>
</protein>
<evidence type="ECO:0000313" key="2">
    <source>
        <dbReference type="Proteomes" id="UP000278970"/>
    </source>
</evidence>
<dbReference type="RefSeq" id="WP_125450495.1">
    <property type="nucleotide sequence ID" value="NZ_RJNS01000005.1"/>
</dbReference>
<accession>A0A3R9KCV1</accession>
<proteinExistence type="predicted"/>
<organism evidence="1 2">
    <name type="scientific">Streptococcus mitis</name>
    <dbReference type="NCBI Taxonomy" id="28037"/>
    <lineage>
        <taxon>Bacteria</taxon>
        <taxon>Bacillati</taxon>
        <taxon>Bacillota</taxon>
        <taxon>Bacilli</taxon>
        <taxon>Lactobacillales</taxon>
        <taxon>Streptococcaceae</taxon>
        <taxon>Streptococcus</taxon>
        <taxon>Streptococcus mitis group</taxon>
    </lineage>
</organism>
<dbReference type="EMBL" id="RJNS01000005">
    <property type="protein sequence ID" value="RSI80843.1"/>
    <property type="molecule type" value="Genomic_DNA"/>
</dbReference>
<dbReference type="Proteomes" id="UP000278970">
    <property type="component" value="Unassembled WGS sequence"/>
</dbReference>
<sequence>MFHFSDLKKEKQIDFISKNLSEILFKQRHELNLSQEQFLKKFFDYNIYTKKSGYLSLSQLKRYEKEYKKQVPFTVPKKNSKIFDIILNFSVVDTIYKEKIFQDYLKEDSLRFAKQLEELGLLDCLEKATSGIVAMNYYNSLTGKNYDKYFLLDWLFNNARQGLAGEQIPELIYDGIKTRHDIKGATKN</sequence>
<gene>
    <name evidence="1" type="ORF">D8854_08185</name>
</gene>
<name>A0A3R9KCV1_STRMT</name>
<dbReference type="OrthoDB" id="2227821at2"/>
<reference evidence="1 2" key="1">
    <citation type="submission" date="2018-11" db="EMBL/GenBank/DDBJ databases">
        <title>Species Designations Belie Phenotypic and Genotypic Heterogeneity in Oral Streptococci.</title>
        <authorList>
            <person name="Velsko I."/>
        </authorList>
    </citation>
    <scope>NUCLEOTIDE SEQUENCE [LARGE SCALE GENOMIC DNA]</scope>
    <source>
        <strain evidence="1 2">BCA11</strain>
    </source>
</reference>